<proteinExistence type="predicted"/>
<gene>
    <name evidence="2" type="ORF">Dform_00759</name>
</gene>
<name>A0A1P8F6M0_9CHLR</name>
<dbReference type="EMBL" id="CP018258">
    <property type="protein sequence ID" value="APV44113.1"/>
    <property type="molecule type" value="Genomic_DNA"/>
</dbReference>
<evidence type="ECO:0000256" key="1">
    <source>
        <dbReference type="SAM" id="Phobius"/>
    </source>
</evidence>
<organism evidence="2 3">
    <name type="scientific">Dehalogenimonas formicexedens</name>
    <dbReference type="NCBI Taxonomy" id="1839801"/>
    <lineage>
        <taxon>Bacteria</taxon>
        <taxon>Bacillati</taxon>
        <taxon>Chloroflexota</taxon>
        <taxon>Dehalococcoidia</taxon>
        <taxon>Dehalococcoidales</taxon>
        <taxon>Dehalococcoidaceae</taxon>
        <taxon>Dehalogenimonas</taxon>
    </lineage>
</organism>
<keyword evidence="3" id="KW-1185">Reference proteome</keyword>
<feature type="transmembrane region" description="Helical" evidence="1">
    <location>
        <begin position="84"/>
        <end position="103"/>
    </location>
</feature>
<keyword evidence="1" id="KW-1133">Transmembrane helix</keyword>
<dbReference type="AlphaFoldDB" id="A0A1P8F6M0"/>
<sequence length="131" mass="13983">MDTSENGVFTRRERFEERFFRSKNPAITWAAVLFWGAVSVLLDTIPSVNNSALDGGVIFSLGAGAILLISALAILAGPGSRRGVMFRLILGFIFLAIGLGEFTELNENIVAAGILAGIATAIMVNAFKHRA</sequence>
<dbReference type="KEGG" id="dfo:Dform_00759"/>
<feature type="transmembrane region" description="Helical" evidence="1">
    <location>
        <begin position="26"/>
        <end position="45"/>
    </location>
</feature>
<dbReference type="RefSeq" id="WP_076003844.1">
    <property type="nucleotide sequence ID" value="NZ_CP018258.1"/>
</dbReference>
<protein>
    <submittedName>
        <fullName evidence="2">Uncharacterized protein</fullName>
    </submittedName>
</protein>
<keyword evidence="1" id="KW-0812">Transmembrane</keyword>
<evidence type="ECO:0000313" key="2">
    <source>
        <dbReference type="EMBL" id="APV44113.1"/>
    </source>
</evidence>
<feature type="transmembrane region" description="Helical" evidence="1">
    <location>
        <begin position="57"/>
        <end position="77"/>
    </location>
</feature>
<evidence type="ECO:0000313" key="3">
    <source>
        <dbReference type="Proteomes" id="UP000185934"/>
    </source>
</evidence>
<dbReference type="OrthoDB" id="9889383at2"/>
<dbReference type="Proteomes" id="UP000185934">
    <property type="component" value="Chromosome"/>
</dbReference>
<accession>A0A1P8F6M0</accession>
<keyword evidence="1" id="KW-0472">Membrane</keyword>
<feature type="transmembrane region" description="Helical" evidence="1">
    <location>
        <begin position="109"/>
        <end position="127"/>
    </location>
</feature>
<reference evidence="3" key="1">
    <citation type="submission" date="2016-11" db="EMBL/GenBank/DDBJ databases">
        <title>Dehalogenimonas formicexedens sp. nov., a chlorinated alkane respiring bacterium isolated from contaminated groundwater.</title>
        <authorList>
            <person name="Key T.A."/>
            <person name="Bowman K.S."/>
            <person name="Lee I."/>
            <person name="Chun J."/>
            <person name="Albuquerque L."/>
            <person name="da Costa M.S."/>
            <person name="Rainey F.A."/>
            <person name="Moe W.M."/>
        </authorList>
    </citation>
    <scope>NUCLEOTIDE SEQUENCE [LARGE SCALE GENOMIC DNA]</scope>
    <source>
        <strain evidence="3">NSZ-14</strain>
    </source>
</reference>